<proteinExistence type="inferred from homology"/>
<dbReference type="InterPro" id="IPR013025">
    <property type="entry name" value="Ribosomal_uL23-like"/>
</dbReference>
<dbReference type="EMBL" id="KZ107843">
    <property type="protein sequence ID" value="OSS49686.1"/>
    <property type="molecule type" value="Genomic_DNA"/>
</dbReference>
<dbReference type="GO" id="GO:0003735">
    <property type="term" value="F:structural constituent of ribosome"/>
    <property type="evidence" value="ECO:0007669"/>
    <property type="project" value="InterPro"/>
</dbReference>
<dbReference type="PANTHER" id="PTHR12059">
    <property type="entry name" value="RIBOSOMAL PROTEIN L23-RELATED"/>
    <property type="match status" value="1"/>
</dbReference>
<dbReference type="Proteomes" id="UP000193240">
    <property type="component" value="Unassembled WGS sequence"/>
</dbReference>
<keyword evidence="6" id="KW-1185">Reference proteome</keyword>
<organism evidence="5 6">
    <name type="scientific">Epicoccum nigrum</name>
    <name type="common">Soil fungus</name>
    <name type="synonym">Epicoccum purpurascens</name>
    <dbReference type="NCBI Taxonomy" id="105696"/>
    <lineage>
        <taxon>Eukaryota</taxon>
        <taxon>Fungi</taxon>
        <taxon>Dikarya</taxon>
        <taxon>Ascomycota</taxon>
        <taxon>Pezizomycotina</taxon>
        <taxon>Dothideomycetes</taxon>
        <taxon>Pleosporomycetidae</taxon>
        <taxon>Pleosporales</taxon>
        <taxon>Pleosporineae</taxon>
        <taxon>Didymellaceae</taxon>
        <taxon>Epicoccum</taxon>
    </lineage>
</organism>
<keyword evidence="3" id="KW-0687">Ribonucleoprotein</keyword>
<reference evidence="5 6" key="1">
    <citation type="journal article" date="2017" name="Genome Announc.">
        <title>Genome sequence of the saprophytic ascomycete Epicoccum nigrum ICMP 19927 strain isolated from New Zealand.</title>
        <authorList>
            <person name="Fokin M."/>
            <person name="Fleetwood D."/>
            <person name="Weir B.S."/>
            <person name="Villas-Boas S.G."/>
        </authorList>
    </citation>
    <scope>NUCLEOTIDE SEQUENCE [LARGE SCALE GENOMIC DNA]</scope>
    <source>
        <strain evidence="5 6">ICMP 19927</strain>
    </source>
</reference>
<gene>
    <name evidence="5" type="ORF">B5807_06147</name>
</gene>
<dbReference type="InterPro" id="IPR012677">
    <property type="entry name" value="Nucleotide-bd_a/b_plait_sf"/>
</dbReference>
<dbReference type="SUPFAM" id="SSF54189">
    <property type="entry name" value="Ribosomal proteins S24e, L23 and L15e"/>
    <property type="match status" value="1"/>
</dbReference>
<protein>
    <recommendedName>
        <fullName evidence="4">Large ribosomal subunit protein uL23m</fullName>
    </recommendedName>
</protein>
<dbReference type="STRING" id="105696.A0A1Y2M0N4"/>
<keyword evidence="2" id="KW-0689">Ribosomal protein</keyword>
<accession>A0A1Y2M0N4</accession>
<dbReference type="Gene3D" id="3.30.70.330">
    <property type="match status" value="1"/>
</dbReference>
<dbReference type="GO" id="GO:0032543">
    <property type="term" value="P:mitochondrial translation"/>
    <property type="evidence" value="ECO:0007669"/>
    <property type="project" value="TreeGrafter"/>
</dbReference>
<dbReference type="InterPro" id="IPR012678">
    <property type="entry name" value="Ribosomal_uL23/eL15/eS24_sf"/>
</dbReference>
<dbReference type="InParanoid" id="A0A1Y2M0N4"/>
<sequence length="199" mass="23171">MDAVPISKKLIAFGSKKIYLPKFTVAMVRTPGLSPYHARFLVPLDFSKYDLRDYLYHAYNVKCFNIRSYVKQMPVRDSQAKQRSWFRADSEKYMTVEMEQPFVWPALPEDVKPWGIGEFAKKVKENADRSGQIETVDLKREKAKSLREQVKALLMKKDTSKSKSGAQESEKLSTLELWEKKRTHKVVLDDEASRYVIKV</sequence>
<evidence type="ECO:0000256" key="1">
    <source>
        <dbReference type="ARBA" id="ARBA00006700"/>
    </source>
</evidence>
<evidence type="ECO:0000256" key="4">
    <source>
        <dbReference type="ARBA" id="ARBA00039977"/>
    </source>
</evidence>
<name>A0A1Y2M0N4_EPING</name>
<dbReference type="PANTHER" id="PTHR12059:SF5">
    <property type="entry name" value="LARGE RIBOSOMAL SUBUNIT PROTEIN UL23M"/>
    <property type="match status" value="1"/>
</dbReference>
<dbReference type="AlphaFoldDB" id="A0A1Y2M0N4"/>
<comment type="similarity">
    <text evidence="1">Belongs to the universal ribosomal protein uL23 family.</text>
</comment>
<dbReference type="GO" id="GO:0005762">
    <property type="term" value="C:mitochondrial large ribosomal subunit"/>
    <property type="evidence" value="ECO:0007669"/>
    <property type="project" value="TreeGrafter"/>
</dbReference>
<dbReference type="OMA" id="HWFREDS"/>
<evidence type="ECO:0000256" key="3">
    <source>
        <dbReference type="ARBA" id="ARBA00023274"/>
    </source>
</evidence>
<evidence type="ECO:0000313" key="6">
    <source>
        <dbReference type="Proteomes" id="UP000193240"/>
    </source>
</evidence>
<dbReference type="OrthoDB" id="275582at2759"/>
<evidence type="ECO:0000256" key="2">
    <source>
        <dbReference type="ARBA" id="ARBA00022980"/>
    </source>
</evidence>
<evidence type="ECO:0000313" key="5">
    <source>
        <dbReference type="EMBL" id="OSS49686.1"/>
    </source>
</evidence>